<dbReference type="InterPro" id="IPR000719">
    <property type="entry name" value="Prot_kinase_dom"/>
</dbReference>
<dbReference type="GO" id="GO:0005524">
    <property type="term" value="F:ATP binding"/>
    <property type="evidence" value="ECO:0007669"/>
    <property type="project" value="InterPro"/>
</dbReference>
<dbReference type="EMBL" id="JADNRY010000723">
    <property type="protein sequence ID" value="KAF9028862.1"/>
    <property type="molecule type" value="Genomic_DNA"/>
</dbReference>
<accession>A0A9P5P5L0</accession>
<dbReference type="AlphaFoldDB" id="A0A9P5P5L0"/>
<evidence type="ECO:0000313" key="3">
    <source>
        <dbReference type="Proteomes" id="UP000772434"/>
    </source>
</evidence>
<evidence type="ECO:0000259" key="1">
    <source>
        <dbReference type="PROSITE" id="PS50011"/>
    </source>
</evidence>
<dbReference type="Gene3D" id="1.10.510.10">
    <property type="entry name" value="Transferase(Phosphotransferase) domain 1"/>
    <property type="match status" value="1"/>
</dbReference>
<proteinExistence type="predicted"/>
<dbReference type="PROSITE" id="PS50011">
    <property type="entry name" value="PROTEIN_KINASE_DOM"/>
    <property type="match status" value="1"/>
</dbReference>
<organism evidence="2 3">
    <name type="scientific">Rhodocollybia butyracea</name>
    <dbReference type="NCBI Taxonomy" id="206335"/>
    <lineage>
        <taxon>Eukaryota</taxon>
        <taxon>Fungi</taxon>
        <taxon>Dikarya</taxon>
        <taxon>Basidiomycota</taxon>
        <taxon>Agaricomycotina</taxon>
        <taxon>Agaricomycetes</taxon>
        <taxon>Agaricomycetidae</taxon>
        <taxon>Agaricales</taxon>
        <taxon>Marasmiineae</taxon>
        <taxon>Omphalotaceae</taxon>
        <taxon>Rhodocollybia</taxon>
    </lineage>
</organism>
<feature type="domain" description="Protein kinase" evidence="1">
    <location>
        <begin position="1"/>
        <end position="64"/>
    </location>
</feature>
<dbReference type="InterPro" id="IPR002575">
    <property type="entry name" value="Aminoglycoside_PTrfase"/>
</dbReference>
<gene>
    <name evidence="2" type="ORF">BDP27DRAFT_1349948</name>
</gene>
<dbReference type="InterPro" id="IPR011009">
    <property type="entry name" value="Kinase-like_dom_sf"/>
</dbReference>
<keyword evidence="3" id="KW-1185">Reference proteome</keyword>
<comment type="caution">
    <text evidence="2">The sequence shown here is derived from an EMBL/GenBank/DDBJ whole genome shotgun (WGS) entry which is preliminary data.</text>
</comment>
<dbReference type="OrthoDB" id="427969at2759"/>
<dbReference type="GO" id="GO:0004672">
    <property type="term" value="F:protein kinase activity"/>
    <property type="evidence" value="ECO:0007669"/>
    <property type="project" value="InterPro"/>
</dbReference>
<dbReference type="Proteomes" id="UP000772434">
    <property type="component" value="Unassembled WGS sequence"/>
</dbReference>
<evidence type="ECO:0000313" key="2">
    <source>
        <dbReference type="EMBL" id="KAF9028862.1"/>
    </source>
</evidence>
<protein>
    <recommendedName>
        <fullName evidence="1">Protein kinase domain-containing protein</fullName>
    </recommendedName>
</protein>
<sequence length="64" mass="7705">MIYEILETLHKHGIMHGDFYPRNIIRREDGTFCVIDFQNAEIGHTCPREEECYELSHFRTKLHI</sequence>
<dbReference type="Pfam" id="PF01636">
    <property type="entry name" value="APH"/>
    <property type="match status" value="1"/>
</dbReference>
<dbReference type="SUPFAM" id="SSF56112">
    <property type="entry name" value="Protein kinase-like (PK-like)"/>
    <property type="match status" value="1"/>
</dbReference>
<reference evidence="2" key="1">
    <citation type="submission" date="2020-11" db="EMBL/GenBank/DDBJ databases">
        <authorList>
            <consortium name="DOE Joint Genome Institute"/>
            <person name="Ahrendt S."/>
            <person name="Riley R."/>
            <person name="Andreopoulos W."/>
            <person name="Labutti K."/>
            <person name="Pangilinan J."/>
            <person name="Ruiz-Duenas F.J."/>
            <person name="Barrasa J.M."/>
            <person name="Sanchez-Garcia M."/>
            <person name="Camarero S."/>
            <person name="Miyauchi S."/>
            <person name="Serrano A."/>
            <person name="Linde D."/>
            <person name="Babiker R."/>
            <person name="Drula E."/>
            <person name="Ayuso-Fernandez I."/>
            <person name="Pacheco R."/>
            <person name="Padilla G."/>
            <person name="Ferreira P."/>
            <person name="Barriuso J."/>
            <person name="Kellner H."/>
            <person name="Castanera R."/>
            <person name="Alfaro M."/>
            <person name="Ramirez L."/>
            <person name="Pisabarro A.G."/>
            <person name="Kuo A."/>
            <person name="Tritt A."/>
            <person name="Lipzen A."/>
            <person name="He G."/>
            <person name="Yan M."/>
            <person name="Ng V."/>
            <person name="Cullen D."/>
            <person name="Martin F."/>
            <person name="Rosso M.-N."/>
            <person name="Henrissat B."/>
            <person name="Hibbett D."/>
            <person name="Martinez A.T."/>
            <person name="Grigoriev I.V."/>
        </authorList>
    </citation>
    <scope>NUCLEOTIDE SEQUENCE</scope>
    <source>
        <strain evidence="2">AH 40177</strain>
    </source>
</reference>
<name>A0A9P5P5L0_9AGAR</name>